<sequence length="40" mass="4562">MRMLTRFASVQASAGLVEQVFERRYLVRLALDFDLGSSLD</sequence>
<dbReference type="EMBL" id="CAEZZU010000012">
    <property type="protein sequence ID" value="CAB4769490.1"/>
    <property type="molecule type" value="Genomic_DNA"/>
</dbReference>
<organism evidence="1">
    <name type="scientific">freshwater metagenome</name>
    <dbReference type="NCBI Taxonomy" id="449393"/>
    <lineage>
        <taxon>unclassified sequences</taxon>
        <taxon>metagenomes</taxon>
        <taxon>ecological metagenomes</taxon>
    </lineage>
</organism>
<name>A0A6J6VBH2_9ZZZZ</name>
<accession>A0A6J6VBH2</accession>
<dbReference type="AlphaFoldDB" id="A0A6J6VBH2"/>
<gene>
    <name evidence="1" type="ORF">UFOPK2925_00189</name>
</gene>
<proteinExistence type="predicted"/>
<evidence type="ECO:0000313" key="1">
    <source>
        <dbReference type="EMBL" id="CAB4769490.1"/>
    </source>
</evidence>
<protein>
    <submittedName>
        <fullName evidence="1">Unannotated protein</fullName>
    </submittedName>
</protein>
<reference evidence="1" key="1">
    <citation type="submission" date="2020-05" db="EMBL/GenBank/DDBJ databases">
        <authorList>
            <person name="Chiriac C."/>
            <person name="Salcher M."/>
            <person name="Ghai R."/>
            <person name="Kavagutti S V."/>
        </authorList>
    </citation>
    <scope>NUCLEOTIDE SEQUENCE</scope>
</reference>